<keyword evidence="1" id="KW-0732">Signal</keyword>
<evidence type="ECO:0000256" key="1">
    <source>
        <dbReference type="SAM" id="SignalP"/>
    </source>
</evidence>
<evidence type="ECO:0000313" key="3">
    <source>
        <dbReference type="EMBL" id="GMA23513.1"/>
    </source>
</evidence>
<feature type="chain" id="PRO_5045748791" evidence="1">
    <location>
        <begin position="21"/>
        <end position="554"/>
    </location>
</feature>
<gene>
    <name evidence="3" type="ORF">GCM10025864_12720</name>
</gene>
<name>A0ABQ6I0N4_9MICO</name>
<dbReference type="Gene3D" id="3.40.190.10">
    <property type="entry name" value="Periplasmic binding protein-like II"/>
    <property type="match status" value="1"/>
</dbReference>
<evidence type="ECO:0000259" key="2">
    <source>
        <dbReference type="Pfam" id="PF00496"/>
    </source>
</evidence>
<accession>A0ABQ6I0N4</accession>
<comment type="caution">
    <text evidence="3">The sequence shown here is derived from an EMBL/GenBank/DDBJ whole genome shotgun (WGS) entry which is preliminary data.</text>
</comment>
<keyword evidence="4" id="KW-1185">Reference proteome</keyword>
<protein>
    <submittedName>
        <fullName evidence="3">Peptide ABC transporter substrate-binding protein</fullName>
    </submittedName>
</protein>
<dbReference type="Gene3D" id="3.10.105.10">
    <property type="entry name" value="Dipeptide-binding Protein, Domain 3"/>
    <property type="match status" value="1"/>
</dbReference>
<dbReference type="InterPro" id="IPR000914">
    <property type="entry name" value="SBP_5_dom"/>
</dbReference>
<dbReference type="SUPFAM" id="SSF53850">
    <property type="entry name" value="Periplasmic binding protein-like II"/>
    <property type="match status" value="1"/>
</dbReference>
<sequence length="554" mass="59447">MTRRGGVRFAAVLAAAAATAALTACSPSSSSSSGRYVSIYTGNPGAIPDNFNPFSSSVYWSGAGAVLGAVYEPLFYYNTAQAGKPAPWLGKSFTVSSDGTTYDITLNSGVSWQDGKPFTAADVAFTYNLIRTNPALNIYGLDLASATATDDTHVTIKLKKPNFPNENALLGEVFIVPEHLWKSVDDPAKFLDTKPVGTGAFTFEKYSSQAFSLKKNPSYYVKGQPSVPGLKLVAEDGNTGGLNALNAGQVDWAGIALTDVKKSFLDKNEHNKMVVIPADIKVLIPNLTKAPYSDLKFREALSLAIDRDSIIQKAFGGTDTPANPTTLLQPRDEAFTPAAYKGKTLTQDVAKAKQMLADAGYKTDRSGHLLGKDGKPIVIRLATVTGYTDTITANQLLAENFEALGIQVKQVQQSLGAYTTARATGDFDLLDDRINTGATPFDQFNGAFNYALSAPVGKSASNDFARVNDPEVQSLLAQAAATNDEDTLATVYGKLGTYWAENQPYIVLSQNGAVTTYRDEHFTGWPTNDDLWANPSNWIAQNVGYVAKQLKPRS</sequence>
<dbReference type="RefSeq" id="WP_284294959.1">
    <property type="nucleotide sequence ID" value="NZ_BSUK01000001.1"/>
</dbReference>
<dbReference type="EMBL" id="BSUK01000001">
    <property type="protein sequence ID" value="GMA23513.1"/>
    <property type="molecule type" value="Genomic_DNA"/>
</dbReference>
<evidence type="ECO:0000313" key="4">
    <source>
        <dbReference type="Proteomes" id="UP001157091"/>
    </source>
</evidence>
<proteinExistence type="predicted"/>
<organism evidence="3 4">
    <name type="scientific">Luteimicrobium album</name>
    <dbReference type="NCBI Taxonomy" id="1054550"/>
    <lineage>
        <taxon>Bacteria</taxon>
        <taxon>Bacillati</taxon>
        <taxon>Actinomycetota</taxon>
        <taxon>Actinomycetes</taxon>
        <taxon>Micrococcales</taxon>
        <taxon>Luteimicrobium</taxon>
    </lineage>
</organism>
<dbReference type="PROSITE" id="PS51257">
    <property type="entry name" value="PROKAR_LIPOPROTEIN"/>
    <property type="match status" value="1"/>
</dbReference>
<dbReference type="CDD" id="cd08509">
    <property type="entry name" value="PBP2_TmCBP_oligosaccharides_like"/>
    <property type="match status" value="1"/>
</dbReference>
<dbReference type="Pfam" id="PF00496">
    <property type="entry name" value="SBP_bac_5"/>
    <property type="match status" value="1"/>
</dbReference>
<dbReference type="InterPro" id="IPR039424">
    <property type="entry name" value="SBP_5"/>
</dbReference>
<dbReference type="Gene3D" id="3.90.76.10">
    <property type="entry name" value="Dipeptide-binding Protein, Domain 1"/>
    <property type="match status" value="1"/>
</dbReference>
<feature type="signal peptide" evidence="1">
    <location>
        <begin position="1"/>
        <end position="20"/>
    </location>
</feature>
<dbReference type="Proteomes" id="UP001157091">
    <property type="component" value="Unassembled WGS sequence"/>
</dbReference>
<dbReference type="PIRSF" id="PIRSF002741">
    <property type="entry name" value="MppA"/>
    <property type="match status" value="1"/>
</dbReference>
<dbReference type="InterPro" id="IPR030678">
    <property type="entry name" value="Peptide/Ni-bd"/>
</dbReference>
<dbReference type="PANTHER" id="PTHR30290">
    <property type="entry name" value="PERIPLASMIC BINDING COMPONENT OF ABC TRANSPORTER"/>
    <property type="match status" value="1"/>
</dbReference>
<feature type="domain" description="Solute-binding protein family 5" evidence="2">
    <location>
        <begin position="84"/>
        <end position="448"/>
    </location>
</feature>
<reference evidence="4" key="1">
    <citation type="journal article" date="2019" name="Int. J. Syst. Evol. Microbiol.">
        <title>The Global Catalogue of Microorganisms (GCM) 10K type strain sequencing project: providing services to taxonomists for standard genome sequencing and annotation.</title>
        <authorList>
            <consortium name="The Broad Institute Genomics Platform"/>
            <consortium name="The Broad Institute Genome Sequencing Center for Infectious Disease"/>
            <person name="Wu L."/>
            <person name="Ma J."/>
        </authorList>
    </citation>
    <scope>NUCLEOTIDE SEQUENCE [LARGE SCALE GENOMIC DNA]</scope>
    <source>
        <strain evidence="4">NBRC 106348</strain>
    </source>
</reference>